<dbReference type="PANTHER" id="PTHR45138">
    <property type="entry name" value="REGULATORY COMPONENTS OF SENSORY TRANSDUCTION SYSTEM"/>
    <property type="match status" value="1"/>
</dbReference>
<dbReference type="PANTHER" id="PTHR45138:SF9">
    <property type="entry name" value="DIGUANYLATE CYCLASE DGCM-RELATED"/>
    <property type="match status" value="1"/>
</dbReference>
<dbReference type="GO" id="GO:0052621">
    <property type="term" value="F:diguanylate cyclase activity"/>
    <property type="evidence" value="ECO:0007669"/>
    <property type="project" value="TreeGrafter"/>
</dbReference>
<comment type="caution">
    <text evidence="3">The sequence shown here is derived from an EMBL/GenBank/DDBJ whole genome shotgun (WGS) entry which is preliminary data.</text>
</comment>
<dbReference type="NCBIfam" id="TIGR00254">
    <property type="entry name" value="GGDEF"/>
    <property type="match status" value="1"/>
</dbReference>
<dbReference type="PROSITE" id="PS50887">
    <property type="entry name" value="GGDEF"/>
    <property type="match status" value="1"/>
</dbReference>
<keyword evidence="1" id="KW-0812">Transmembrane</keyword>
<proteinExistence type="predicted"/>
<evidence type="ECO:0000256" key="1">
    <source>
        <dbReference type="SAM" id="Phobius"/>
    </source>
</evidence>
<keyword evidence="1" id="KW-0472">Membrane</keyword>
<dbReference type="AlphaFoldDB" id="A0A2N3G406"/>
<dbReference type="SMART" id="SM00267">
    <property type="entry name" value="GGDEF"/>
    <property type="match status" value="1"/>
</dbReference>
<evidence type="ECO:0000313" key="3">
    <source>
        <dbReference type="EMBL" id="PKQ27460.1"/>
    </source>
</evidence>
<protein>
    <recommendedName>
        <fullName evidence="2">GGDEF domain-containing protein</fullName>
    </recommendedName>
</protein>
<name>A0A2N3G406_9ACTN</name>
<dbReference type="InterPro" id="IPR050469">
    <property type="entry name" value="Diguanylate_Cyclase"/>
</dbReference>
<accession>A0A2N3G406</accession>
<dbReference type="GO" id="GO:0043709">
    <property type="term" value="P:cell adhesion involved in single-species biofilm formation"/>
    <property type="evidence" value="ECO:0007669"/>
    <property type="project" value="TreeGrafter"/>
</dbReference>
<feature type="transmembrane region" description="Helical" evidence="1">
    <location>
        <begin position="175"/>
        <end position="198"/>
    </location>
</feature>
<dbReference type="GO" id="GO:0005886">
    <property type="term" value="C:plasma membrane"/>
    <property type="evidence" value="ECO:0007669"/>
    <property type="project" value="TreeGrafter"/>
</dbReference>
<dbReference type="InterPro" id="IPR029787">
    <property type="entry name" value="Nucleotide_cyclase"/>
</dbReference>
<dbReference type="SUPFAM" id="SSF55073">
    <property type="entry name" value="Nucleotide cyclase"/>
    <property type="match status" value="1"/>
</dbReference>
<feature type="transmembrane region" description="Helical" evidence="1">
    <location>
        <begin position="116"/>
        <end position="141"/>
    </location>
</feature>
<dbReference type="FunFam" id="3.30.70.270:FF:000001">
    <property type="entry name" value="Diguanylate cyclase domain protein"/>
    <property type="match status" value="1"/>
</dbReference>
<dbReference type="InterPro" id="IPR043128">
    <property type="entry name" value="Rev_trsase/Diguanyl_cyclase"/>
</dbReference>
<dbReference type="Proteomes" id="UP000233654">
    <property type="component" value="Unassembled WGS sequence"/>
</dbReference>
<evidence type="ECO:0000259" key="2">
    <source>
        <dbReference type="PROSITE" id="PS50887"/>
    </source>
</evidence>
<dbReference type="CDD" id="cd01949">
    <property type="entry name" value="GGDEF"/>
    <property type="match status" value="1"/>
</dbReference>
<dbReference type="Pfam" id="PF00990">
    <property type="entry name" value="GGDEF"/>
    <property type="match status" value="1"/>
</dbReference>
<dbReference type="InterPro" id="IPR000160">
    <property type="entry name" value="GGDEF_dom"/>
</dbReference>
<sequence length="380" mass="42794">MRRRRDYERGSCHGRRVTDRRSGFARRVDLSLFEGLPRHLSWEDQKAQYWTRLLFCVLALMYFNFGGDAQVRPWASLPIVNLVFTIYGLEILFFMWHAMRVPHAPWRQRLTMWVDIAAATFAALADATLSSPGFLVFLMVILGNGMRYGLALFGEAVVGSLGASIFIVWLRLPDYLAIFSVSAIFFLVFFAIVVLYSYSLTAKIERARQKLSYERNVDALTGMLNRRALIERASELFRSPATNGGEIVVLFADLDGFKRVNDTHGHHVGDKVLVAVAERILDNVRDIDLVARYGGDEFLLVLPRTSRQGGEIVAQRVRQEINDWALQNGIDFNVSIGVGNFPDHGADLESVIASVDKAMYRSKSQNGWGGILHAEEKASA</sequence>
<dbReference type="Gene3D" id="3.30.70.270">
    <property type="match status" value="1"/>
</dbReference>
<feature type="transmembrane region" description="Helical" evidence="1">
    <location>
        <begin position="148"/>
        <end position="169"/>
    </location>
</feature>
<dbReference type="EMBL" id="PHEX01000095">
    <property type="protein sequence ID" value="PKQ27460.1"/>
    <property type="molecule type" value="Genomic_DNA"/>
</dbReference>
<feature type="transmembrane region" description="Helical" evidence="1">
    <location>
        <begin position="77"/>
        <end position="96"/>
    </location>
</feature>
<reference evidence="3 4" key="1">
    <citation type="journal article" date="2017" name="ISME J.">
        <title>Potential for microbial H2 and metal transformations associated with novel bacteria and archaea in deep terrestrial subsurface sediments.</title>
        <authorList>
            <person name="Hernsdorf A.W."/>
            <person name="Amano Y."/>
            <person name="Miyakawa K."/>
            <person name="Ise K."/>
            <person name="Suzuki Y."/>
            <person name="Anantharaman K."/>
            <person name="Probst A."/>
            <person name="Burstein D."/>
            <person name="Thomas B.C."/>
            <person name="Banfield J.F."/>
        </authorList>
    </citation>
    <scope>NUCLEOTIDE SEQUENCE [LARGE SCALE GENOMIC DNA]</scope>
    <source>
        <strain evidence="3">HGW-Actinobacteria-3</strain>
    </source>
</reference>
<feature type="domain" description="GGDEF" evidence="2">
    <location>
        <begin position="245"/>
        <end position="376"/>
    </location>
</feature>
<keyword evidence="1" id="KW-1133">Transmembrane helix</keyword>
<gene>
    <name evidence="3" type="ORF">CVT63_07890</name>
</gene>
<evidence type="ECO:0000313" key="4">
    <source>
        <dbReference type="Proteomes" id="UP000233654"/>
    </source>
</evidence>
<organism evidence="3 4">
    <name type="scientific">Candidatus Anoxymicrobium japonicum</name>
    <dbReference type="NCBI Taxonomy" id="2013648"/>
    <lineage>
        <taxon>Bacteria</taxon>
        <taxon>Bacillati</taxon>
        <taxon>Actinomycetota</taxon>
        <taxon>Candidatus Geothermincolia</taxon>
        <taxon>Candidatus Geothermincolales</taxon>
        <taxon>Candidatus Anoxymicrobiaceae</taxon>
        <taxon>Candidatus Anoxymicrobium</taxon>
    </lineage>
</organism>
<dbReference type="GO" id="GO:1902201">
    <property type="term" value="P:negative regulation of bacterial-type flagellum-dependent cell motility"/>
    <property type="evidence" value="ECO:0007669"/>
    <property type="project" value="TreeGrafter"/>
</dbReference>